<feature type="compositionally biased region" description="Low complexity" evidence="1">
    <location>
        <begin position="24"/>
        <end position="52"/>
    </location>
</feature>
<protein>
    <submittedName>
        <fullName evidence="2">(spotted green pufferfish) hypothetical protein</fullName>
    </submittedName>
</protein>
<reference evidence="2" key="2">
    <citation type="submission" date="2004-02" db="EMBL/GenBank/DDBJ databases">
        <authorList>
            <consortium name="Genoscope"/>
            <consortium name="Whitehead Institute Centre for Genome Research"/>
        </authorList>
    </citation>
    <scope>NUCLEOTIDE SEQUENCE</scope>
</reference>
<feature type="compositionally biased region" description="Low complexity" evidence="1">
    <location>
        <begin position="156"/>
        <end position="179"/>
    </location>
</feature>
<reference evidence="2" key="1">
    <citation type="journal article" date="2004" name="Nature">
        <title>Genome duplication in the teleost fish Tetraodon nigroviridis reveals the early vertebrate proto-karyotype.</title>
        <authorList>
            <person name="Jaillon O."/>
            <person name="Aury J.-M."/>
            <person name="Brunet F."/>
            <person name="Petit J.-L."/>
            <person name="Stange-Thomann N."/>
            <person name="Mauceli E."/>
            <person name="Bouneau L."/>
            <person name="Fischer C."/>
            <person name="Ozouf-Costaz C."/>
            <person name="Bernot A."/>
            <person name="Nicaud S."/>
            <person name="Jaffe D."/>
            <person name="Fisher S."/>
            <person name="Lutfalla G."/>
            <person name="Dossat C."/>
            <person name="Segurens B."/>
            <person name="Dasilva C."/>
            <person name="Salanoubat M."/>
            <person name="Levy M."/>
            <person name="Boudet N."/>
            <person name="Castellano S."/>
            <person name="Anthouard V."/>
            <person name="Jubin C."/>
            <person name="Castelli V."/>
            <person name="Katinka M."/>
            <person name="Vacherie B."/>
            <person name="Biemont C."/>
            <person name="Skalli Z."/>
            <person name="Cattolico L."/>
            <person name="Poulain J."/>
            <person name="De Berardinis V."/>
            <person name="Cruaud C."/>
            <person name="Duprat S."/>
            <person name="Brottier P."/>
            <person name="Coutanceau J.-P."/>
            <person name="Gouzy J."/>
            <person name="Parra G."/>
            <person name="Lardier G."/>
            <person name="Chapple C."/>
            <person name="McKernan K.J."/>
            <person name="McEwan P."/>
            <person name="Bosak S."/>
            <person name="Kellis M."/>
            <person name="Volff J.-N."/>
            <person name="Guigo R."/>
            <person name="Zody M.C."/>
            <person name="Mesirov J."/>
            <person name="Lindblad-Toh K."/>
            <person name="Birren B."/>
            <person name="Nusbaum C."/>
            <person name="Kahn D."/>
            <person name="Robinson-Rechavi M."/>
            <person name="Laudet V."/>
            <person name="Schachter V."/>
            <person name="Quetier F."/>
            <person name="Saurin W."/>
            <person name="Scarpelli C."/>
            <person name="Wincker P."/>
            <person name="Lander E.S."/>
            <person name="Weissenbach J."/>
            <person name="Roest Crollius H."/>
        </authorList>
    </citation>
    <scope>NUCLEOTIDE SEQUENCE [LARGE SCALE GENOMIC DNA]</scope>
</reference>
<accession>Q4SIG9</accession>
<feature type="compositionally biased region" description="Polar residues" evidence="1">
    <location>
        <begin position="123"/>
        <end position="137"/>
    </location>
</feature>
<dbReference type="EMBL" id="CAAE01014581">
    <property type="protein sequence ID" value="CAF99563.1"/>
    <property type="molecule type" value="Genomic_DNA"/>
</dbReference>
<feature type="non-terminal residue" evidence="2">
    <location>
        <position position="179"/>
    </location>
</feature>
<proteinExistence type="predicted"/>
<name>Q4SIG9_TETNG</name>
<organism evidence="2">
    <name type="scientific">Tetraodon nigroviridis</name>
    <name type="common">Spotted green pufferfish</name>
    <name type="synonym">Chelonodon nigroviridis</name>
    <dbReference type="NCBI Taxonomy" id="99883"/>
    <lineage>
        <taxon>Eukaryota</taxon>
        <taxon>Metazoa</taxon>
        <taxon>Chordata</taxon>
        <taxon>Craniata</taxon>
        <taxon>Vertebrata</taxon>
        <taxon>Euteleostomi</taxon>
        <taxon>Actinopterygii</taxon>
        <taxon>Neopterygii</taxon>
        <taxon>Teleostei</taxon>
        <taxon>Neoteleostei</taxon>
        <taxon>Acanthomorphata</taxon>
        <taxon>Eupercaria</taxon>
        <taxon>Tetraodontiformes</taxon>
        <taxon>Tetradontoidea</taxon>
        <taxon>Tetraodontidae</taxon>
        <taxon>Tetraodon</taxon>
    </lineage>
</organism>
<dbReference type="AlphaFoldDB" id="Q4SIG9"/>
<dbReference type="KEGG" id="tng:GSTEN00017692G001"/>
<evidence type="ECO:0000313" key="2">
    <source>
        <dbReference type="EMBL" id="CAF99563.1"/>
    </source>
</evidence>
<feature type="region of interest" description="Disordered" evidence="1">
    <location>
        <begin position="1"/>
        <end position="86"/>
    </location>
</feature>
<feature type="region of interest" description="Disordered" evidence="1">
    <location>
        <begin position="123"/>
        <end position="179"/>
    </location>
</feature>
<gene>
    <name evidence="2" type="ORF">GSTENG00017692001</name>
</gene>
<comment type="caution">
    <text evidence="2">The sequence shown here is derived from an EMBL/GenBank/DDBJ whole genome shotgun (WGS) entry which is preliminary data.</text>
</comment>
<feature type="non-terminal residue" evidence="2">
    <location>
        <position position="1"/>
    </location>
</feature>
<evidence type="ECO:0000256" key="1">
    <source>
        <dbReference type="SAM" id="MobiDB-lite"/>
    </source>
</evidence>
<sequence length="179" mass="17221">SGTELPAASVSAKPTGPAAPTELPTSSTVTPPKSVTPSPSDTSDSAVAAPSTNMLETLPAATDEHPVSAASPGLSAKLSDPEPRDVVPLVADGEAISSISVAPSAATSMSPVSATCSSITQVVKESVTTSAPTSGSLIPSPATATPPPPDAGSTITPDTPVASSSSVSTAIATTTTTTT</sequence>